<accession>A0A328AY83</accession>
<proteinExistence type="predicted"/>
<keyword evidence="7" id="KW-1185">Reference proteome</keyword>
<dbReference type="Pfam" id="PF00355">
    <property type="entry name" value="Rieske"/>
    <property type="match status" value="1"/>
</dbReference>
<sequence length="127" mass="13323">MASAPPLATSSSPNPAQPEAGVRLCDLAEIADPGAKSFRFRVDSRLFAGFVVRAGDTVAGYVDSCPHAGWPLGAMDDRYLTRSGEHILCAGHGALFRLDGTCVAGPCVGERLYDWPVALRGGTLFTA</sequence>
<dbReference type="Gene3D" id="2.102.10.10">
    <property type="entry name" value="Rieske [2Fe-2S] iron-sulphur domain"/>
    <property type="match status" value="1"/>
</dbReference>
<evidence type="ECO:0000256" key="1">
    <source>
        <dbReference type="ARBA" id="ARBA00022714"/>
    </source>
</evidence>
<keyword evidence="1" id="KW-0001">2Fe-2S</keyword>
<keyword evidence="2" id="KW-0479">Metal-binding</keyword>
<dbReference type="SUPFAM" id="SSF50022">
    <property type="entry name" value="ISP domain"/>
    <property type="match status" value="1"/>
</dbReference>
<dbReference type="OrthoDB" id="9800776at2"/>
<dbReference type="Proteomes" id="UP000249842">
    <property type="component" value="Unassembled WGS sequence"/>
</dbReference>
<dbReference type="InterPro" id="IPR017941">
    <property type="entry name" value="Rieske_2Fe-2S"/>
</dbReference>
<evidence type="ECO:0000313" key="6">
    <source>
        <dbReference type="EMBL" id="RAK59557.1"/>
    </source>
</evidence>
<dbReference type="InterPro" id="IPR036922">
    <property type="entry name" value="Rieske_2Fe-2S_sf"/>
</dbReference>
<evidence type="ECO:0000256" key="2">
    <source>
        <dbReference type="ARBA" id="ARBA00022723"/>
    </source>
</evidence>
<evidence type="ECO:0000259" key="5">
    <source>
        <dbReference type="PROSITE" id="PS51296"/>
    </source>
</evidence>
<keyword evidence="4" id="KW-0411">Iron-sulfur</keyword>
<reference evidence="7" key="1">
    <citation type="submission" date="2018-05" db="EMBL/GenBank/DDBJ databases">
        <authorList>
            <person name="Li X."/>
        </authorList>
    </citation>
    <scope>NUCLEOTIDE SEQUENCE [LARGE SCALE GENOMIC DNA]</scope>
    <source>
        <strain evidence="7">HKS-05</strain>
    </source>
</reference>
<name>A0A328AY83_9CAUL</name>
<feature type="domain" description="Rieske" evidence="5">
    <location>
        <begin position="22"/>
        <end position="126"/>
    </location>
</feature>
<dbReference type="EMBL" id="QFYP01000001">
    <property type="protein sequence ID" value="RAK59557.1"/>
    <property type="molecule type" value="Genomic_DNA"/>
</dbReference>
<evidence type="ECO:0000313" key="7">
    <source>
        <dbReference type="Proteomes" id="UP000249842"/>
    </source>
</evidence>
<dbReference type="PROSITE" id="PS51296">
    <property type="entry name" value="RIESKE"/>
    <property type="match status" value="1"/>
</dbReference>
<protein>
    <submittedName>
        <fullName evidence="6">Rieske (2Fe-2S) protein</fullName>
    </submittedName>
</protein>
<keyword evidence="3" id="KW-0408">Iron</keyword>
<gene>
    <name evidence="6" type="ORF">DJ021_06950</name>
</gene>
<dbReference type="GO" id="GO:0051537">
    <property type="term" value="F:2 iron, 2 sulfur cluster binding"/>
    <property type="evidence" value="ECO:0007669"/>
    <property type="project" value="UniProtKB-KW"/>
</dbReference>
<organism evidence="6 7">
    <name type="scientific">Phenylobacterium hankyongense</name>
    <dbReference type="NCBI Taxonomy" id="1813876"/>
    <lineage>
        <taxon>Bacteria</taxon>
        <taxon>Pseudomonadati</taxon>
        <taxon>Pseudomonadota</taxon>
        <taxon>Alphaproteobacteria</taxon>
        <taxon>Caulobacterales</taxon>
        <taxon>Caulobacteraceae</taxon>
        <taxon>Phenylobacterium</taxon>
    </lineage>
</organism>
<comment type="caution">
    <text evidence="6">The sequence shown here is derived from an EMBL/GenBank/DDBJ whole genome shotgun (WGS) entry which is preliminary data.</text>
</comment>
<dbReference type="GO" id="GO:0046872">
    <property type="term" value="F:metal ion binding"/>
    <property type="evidence" value="ECO:0007669"/>
    <property type="project" value="UniProtKB-KW"/>
</dbReference>
<evidence type="ECO:0000256" key="4">
    <source>
        <dbReference type="ARBA" id="ARBA00023014"/>
    </source>
</evidence>
<dbReference type="AlphaFoldDB" id="A0A328AY83"/>
<evidence type="ECO:0000256" key="3">
    <source>
        <dbReference type="ARBA" id="ARBA00023004"/>
    </source>
</evidence>